<sequence>MNKADHMDVPVGNKRVEENRISAVSNRKHHTKKEWHVGKLQGYVNFQHLREKSMHWFTTLLENDKEHSWNQNYSDEIRSSDC</sequence>
<dbReference type="EMBL" id="CAXLJM020000043">
    <property type="protein sequence ID" value="CAL8110006.1"/>
    <property type="molecule type" value="Genomic_DNA"/>
</dbReference>
<gene>
    <name evidence="2" type="ORF">ODALV1_LOCUS13893</name>
</gene>
<keyword evidence="3" id="KW-1185">Reference proteome</keyword>
<feature type="region of interest" description="Disordered" evidence="1">
    <location>
        <begin position="1"/>
        <end position="32"/>
    </location>
</feature>
<proteinExistence type="predicted"/>
<name>A0ABP1QPW5_9HEXA</name>
<evidence type="ECO:0000313" key="3">
    <source>
        <dbReference type="Proteomes" id="UP001642540"/>
    </source>
</evidence>
<organism evidence="2 3">
    <name type="scientific">Orchesella dallaii</name>
    <dbReference type="NCBI Taxonomy" id="48710"/>
    <lineage>
        <taxon>Eukaryota</taxon>
        <taxon>Metazoa</taxon>
        <taxon>Ecdysozoa</taxon>
        <taxon>Arthropoda</taxon>
        <taxon>Hexapoda</taxon>
        <taxon>Collembola</taxon>
        <taxon>Entomobryomorpha</taxon>
        <taxon>Entomobryoidea</taxon>
        <taxon>Orchesellidae</taxon>
        <taxon>Orchesellinae</taxon>
        <taxon>Orchesella</taxon>
    </lineage>
</organism>
<reference evidence="2 3" key="1">
    <citation type="submission" date="2024-08" db="EMBL/GenBank/DDBJ databases">
        <authorList>
            <person name="Cucini C."/>
            <person name="Frati F."/>
        </authorList>
    </citation>
    <scope>NUCLEOTIDE SEQUENCE [LARGE SCALE GENOMIC DNA]</scope>
</reference>
<accession>A0ABP1QPW5</accession>
<feature type="compositionally biased region" description="Basic and acidic residues" evidence="1">
    <location>
        <begin position="1"/>
        <end position="20"/>
    </location>
</feature>
<protein>
    <submittedName>
        <fullName evidence="2">Uncharacterized protein</fullName>
    </submittedName>
</protein>
<dbReference type="Proteomes" id="UP001642540">
    <property type="component" value="Unassembled WGS sequence"/>
</dbReference>
<comment type="caution">
    <text evidence="2">The sequence shown here is derived from an EMBL/GenBank/DDBJ whole genome shotgun (WGS) entry which is preliminary data.</text>
</comment>
<evidence type="ECO:0000313" key="2">
    <source>
        <dbReference type="EMBL" id="CAL8110006.1"/>
    </source>
</evidence>
<evidence type="ECO:0000256" key="1">
    <source>
        <dbReference type="SAM" id="MobiDB-lite"/>
    </source>
</evidence>